<dbReference type="Gene3D" id="3.40.1440.10">
    <property type="entry name" value="GIY-YIG endonuclease"/>
    <property type="match status" value="1"/>
</dbReference>
<dbReference type="PROSITE" id="PS50164">
    <property type="entry name" value="GIY_YIG"/>
    <property type="match status" value="1"/>
</dbReference>
<evidence type="ECO:0000256" key="6">
    <source>
        <dbReference type="ARBA" id="ARBA00023204"/>
    </source>
</evidence>
<comment type="subunit">
    <text evidence="8">Forms a heterodimer with SLX4.</text>
</comment>
<dbReference type="Pfam" id="PF01541">
    <property type="entry name" value="GIY-YIG"/>
    <property type="match status" value="1"/>
</dbReference>
<dbReference type="InterPro" id="IPR000305">
    <property type="entry name" value="GIY-YIG_endonuc"/>
</dbReference>
<dbReference type="CDD" id="cd10455">
    <property type="entry name" value="GIY-YIG_SLX1"/>
    <property type="match status" value="1"/>
</dbReference>
<evidence type="ECO:0000256" key="5">
    <source>
        <dbReference type="ARBA" id="ARBA00023172"/>
    </source>
</evidence>
<dbReference type="EMBL" id="JBBWUH010000003">
    <property type="protein sequence ID" value="KAK8173242.1"/>
    <property type="molecule type" value="Genomic_DNA"/>
</dbReference>
<dbReference type="InterPro" id="IPR013083">
    <property type="entry name" value="Znf_RING/FYVE/PHD"/>
</dbReference>
<keyword evidence="7 8" id="KW-0539">Nucleus</keyword>
<dbReference type="PANTHER" id="PTHR20208">
    <property type="entry name" value="STRUCTURE-SPECIFIC ENDONUCLEASE SUBUNIT SLX1"/>
    <property type="match status" value="1"/>
</dbReference>
<evidence type="ECO:0000313" key="11">
    <source>
        <dbReference type="EMBL" id="KAK8173242.1"/>
    </source>
</evidence>
<feature type="compositionally biased region" description="Acidic residues" evidence="9">
    <location>
        <begin position="324"/>
        <end position="351"/>
    </location>
</feature>
<evidence type="ECO:0000256" key="1">
    <source>
        <dbReference type="ARBA" id="ARBA00022722"/>
    </source>
</evidence>
<comment type="similarity">
    <text evidence="8">Belongs to the SLX1 family.</text>
</comment>
<comment type="caution">
    <text evidence="8">Lacks conserved residue(s) required for the propagation of feature annotation.</text>
</comment>
<keyword evidence="1 8" id="KW-0540">Nuclease</keyword>
<protein>
    <recommendedName>
        <fullName evidence="10">GIY-YIG domain-containing protein</fullName>
    </recommendedName>
</protein>
<dbReference type="PANTHER" id="PTHR20208:SF10">
    <property type="entry name" value="STRUCTURE-SPECIFIC ENDONUCLEASE SUBUNIT SLX1"/>
    <property type="match status" value="1"/>
</dbReference>
<dbReference type="Gene3D" id="3.30.40.10">
    <property type="entry name" value="Zinc/RING finger domain, C3HC4 (zinc finger)"/>
    <property type="match status" value="1"/>
</dbReference>
<sequence length="404" mass="45920">MMKPTPAFYCCYLLRSTVRHQATYVGSTPNPVRRLKQHNGEARGGAVRTSRLSLRPWEMTCIVSGFPSRVAALQFEWAWQNTHLTRHIPTGDRITAARTTSRVSPRTGRVRKRLTRPCMPLTDRLSNLHLLLRVKSFDRWPLRLTFFNEEVHRTWEKWLTQTPFRLRDGIIVQLEKHDTPKAFQRPEAEITLVDKSDWIGKGLGIHGIDIGYAPMKAYLDKSIKALKRPEPMDCTICKTQMSPAKSLLLVCPTQGCKMVSHITCLSRKFLDEEGKAAAIVPLQGKCPSCQETLQWSTLMRDLSLRSRGEQEVAKLFRKGKSRDVEEEEDEDTEQDLSDGFAEVDDWCDPEDSDKSASKQSKAKSSTMARVEKTKDRPKTKKAAKSTSQKDGPSDDSWADAEVLD</sequence>
<name>A0ABR1XY40_9PEZI</name>
<reference evidence="11 12" key="1">
    <citation type="journal article" date="2022" name="G3 (Bethesda)">
        <title>Enemy or ally: a genomic approach to elucidate the lifestyle of Phyllosticta citrichinaensis.</title>
        <authorList>
            <person name="Buijs V.A."/>
            <person name="Groenewald J.Z."/>
            <person name="Haridas S."/>
            <person name="LaButti K.M."/>
            <person name="Lipzen A."/>
            <person name="Martin F.M."/>
            <person name="Barry K."/>
            <person name="Grigoriev I.V."/>
            <person name="Crous P.W."/>
            <person name="Seidl M.F."/>
        </authorList>
    </citation>
    <scope>NUCLEOTIDE SEQUENCE [LARGE SCALE GENOMIC DNA]</scope>
    <source>
        <strain evidence="11 12">CBS 129764</strain>
    </source>
</reference>
<dbReference type="InterPro" id="IPR027520">
    <property type="entry name" value="Slx1"/>
</dbReference>
<keyword evidence="3 8" id="KW-0227">DNA damage</keyword>
<comment type="function">
    <text evidence="8">Catalytic subunit of the SLX1-SLX4 structure-specific endonuclease that resolves DNA secondary structures generated during DNA repair and recombination. Has endonuclease activity towards branched DNA substrates, introducing single-strand cuts in duplex DNA close to junctions with ss-DNA.</text>
</comment>
<gene>
    <name evidence="11" type="ORF">IWX90DRAFT_426468</name>
</gene>
<dbReference type="InterPro" id="IPR035901">
    <property type="entry name" value="GIY-YIG_endonuc_sf"/>
</dbReference>
<keyword evidence="6 8" id="KW-0234">DNA repair</keyword>
<dbReference type="InterPro" id="IPR050381">
    <property type="entry name" value="SLX1_endonuclease"/>
</dbReference>
<evidence type="ECO:0000256" key="3">
    <source>
        <dbReference type="ARBA" id="ARBA00022763"/>
    </source>
</evidence>
<proteinExistence type="inferred from homology"/>
<accession>A0ABR1XY40</accession>
<evidence type="ECO:0000313" key="12">
    <source>
        <dbReference type="Proteomes" id="UP001456524"/>
    </source>
</evidence>
<keyword evidence="12" id="KW-1185">Reference proteome</keyword>
<evidence type="ECO:0000256" key="9">
    <source>
        <dbReference type="SAM" id="MobiDB-lite"/>
    </source>
</evidence>
<feature type="domain" description="GIY-YIG" evidence="10">
    <location>
        <begin position="7"/>
        <end position="89"/>
    </location>
</feature>
<feature type="region of interest" description="Disordered" evidence="9">
    <location>
        <begin position="319"/>
        <end position="404"/>
    </location>
</feature>
<comment type="caution">
    <text evidence="11">The sequence shown here is derived from an EMBL/GenBank/DDBJ whole genome shotgun (WGS) entry which is preliminary data.</text>
</comment>
<evidence type="ECO:0000259" key="10">
    <source>
        <dbReference type="PROSITE" id="PS50164"/>
    </source>
</evidence>
<keyword evidence="4 8" id="KW-0378">Hydrolase</keyword>
<evidence type="ECO:0000256" key="7">
    <source>
        <dbReference type="ARBA" id="ARBA00023242"/>
    </source>
</evidence>
<dbReference type="HAMAP" id="MF_03100">
    <property type="entry name" value="Endonuc_su_Slx1"/>
    <property type="match status" value="1"/>
</dbReference>
<evidence type="ECO:0000256" key="2">
    <source>
        <dbReference type="ARBA" id="ARBA00022759"/>
    </source>
</evidence>
<comment type="subcellular location">
    <subcellularLocation>
        <location evidence="8">Nucleus</location>
    </subcellularLocation>
</comment>
<dbReference type="SUPFAM" id="SSF82771">
    <property type="entry name" value="GIY-YIG endonuclease"/>
    <property type="match status" value="1"/>
</dbReference>
<comment type="cofactor">
    <cofactor evidence="8">
        <name>a divalent metal cation</name>
        <dbReference type="ChEBI" id="CHEBI:60240"/>
    </cofactor>
</comment>
<evidence type="ECO:0000256" key="4">
    <source>
        <dbReference type="ARBA" id="ARBA00022801"/>
    </source>
</evidence>
<dbReference type="InterPro" id="IPR048749">
    <property type="entry name" value="SLX1_C"/>
</dbReference>
<dbReference type="Proteomes" id="UP001456524">
    <property type="component" value="Unassembled WGS sequence"/>
</dbReference>
<keyword evidence="2 8" id="KW-0255">Endonuclease</keyword>
<dbReference type="Pfam" id="PF21202">
    <property type="entry name" value="SLX1_C"/>
    <property type="match status" value="1"/>
</dbReference>
<evidence type="ECO:0000256" key="8">
    <source>
        <dbReference type="HAMAP-Rule" id="MF_03100"/>
    </source>
</evidence>
<organism evidence="11 12">
    <name type="scientific">Phyllosticta citrichinensis</name>
    <dbReference type="NCBI Taxonomy" id="1130410"/>
    <lineage>
        <taxon>Eukaryota</taxon>
        <taxon>Fungi</taxon>
        <taxon>Dikarya</taxon>
        <taxon>Ascomycota</taxon>
        <taxon>Pezizomycotina</taxon>
        <taxon>Dothideomycetes</taxon>
        <taxon>Dothideomycetes incertae sedis</taxon>
        <taxon>Botryosphaeriales</taxon>
        <taxon>Phyllostictaceae</taxon>
        <taxon>Phyllosticta</taxon>
    </lineage>
</organism>
<keyword evidence="5 8" id="KW-0233">DNA recombination</keyword>